<dbReference type="eggNOG" id="COG1589">
    <property type="taxonomic scope" value="Bacteria"/>
</dbReference>
<sequence>MRGGRPTSGVARALLVSATAALLTFFLLDVVARLVFPVAGVEVSGDHVYPEGAARSAVPHGESLLTLNTRAVERRIESNPWVKVARVRKEWRSGIVAVEVEERRPVLKAEVEGRSVVFALDGTELPGTGGRELSRVELDRDQVREVLEAARTLESGGLRFEAVEEAGPGGFAARVEDRPVVFGERVSLEQARALGEIMRRHPEASYFDLRSPGRVVVGASGADVEV</sequence>
<dbReference type="InterPro" id="IPR026579">
    <property type="entry name" value="FtsQ"/>
</dbReference>
<keyword evidence="6" id="KW-0472">Membrane</keyword>
<evidence type="ECO:0000256" key="7">
    <source>
        <dbReference type="ARBA" id="ARBA00023306"/>
    </source>
</evidence>
<evidence type="ECO:0000256" key="2">
    <source>
        <dbReference type="ARBA" id="ARBA00022475"/>
    </source>
</evidence>
<dbReference type="EMBL" id="CP000386">
    <property type="protein sequence ID" value="ABG04453.1"/>
    <property type="molecule type" value="Genomic_DNA"/>
</dbReference>
<dbReference type="PROSITE" id="PS51779">
    <property type="entry name" value="POTRA"/>
    <property type="match status" value="1"/>
</dbReference>
<evidence type="ECO:0000256" key="5">
    <source>
        <dbReference type="ARBA" id="ARBA00022989"/>
    </source>
</evidence>
<dbReference type="PANTHER" id="PTHR35851:SF1">
    <property type="entry name" value="CELL DIVISION PROTEIN FTSQ"/>
    <property type="match status" value="1"/>
</dbReference>
<dbReference type="HOGENOM" id="CLU_1224000_0_0_11"/>
<keyword evidence="10" id="KW-1185">Reference proteome</keyword>
<proteinExistence type="predicted"/>
<dbReference type="OrthoDB" id="5243675at2"/>
<dbReference type="AlphaFoldDB" id="Q1AVX5"/>
<evidence type="ECO:0000256" key="4">
    <source>
        <dbReference type="ARBA" id="ARBA00022692"/>
    </source>
</evidence>
<dbReference type="Gene3D" id="3.10.20.310">
    <property type="entry name" value="membrane protein fhac"/>
    <property type="match status" value="1"/>
</dbReference>
<evidence type="ECO:0000313" key="9">
    <source>
        <dbReference type="EMBL" id="ABG04453.1"/>
    </source>
</evidence>
<evidence type="ECO:0000256" key="3">
    <source>
        <dbReference type="ARBA" id="ARBA00022618"/>
    </source>
</evidence>
<evidence type="ECO:0000259" key="8">
    <source>
        <dbReference type="PROSITE" id="PS51779"/>
    </source>
</evidence>
<dbReference type="RefSeq" id="WP_011564470.1">
    <property type="nucleotide sequence ID" value="NC_008148.1"/>
</dbReference>
<dbReference type="KEGG" id="rxy:Rxyl_1491"/>
<evidence type="ECO:0000313" key="10">
    <source>
        <dbReference type="Proteomes" id="UP000006637"/>
    </source>
</evidence>
<evidence type="ECO:0000256" key="1">
    <source>
        <dbReference type="ARBA" id="ARBA00004370"/>
    </source>
</evidence>
<protein>
    <submittedName>
        <fullName evidence="9">Polypeptide-transport-associated, FtsQ-type</fullName>
    </submittedName>
</protein>
<keyword evidence="4" id="KW-0812">Transmembrane</keyword>
<gene>
    <name evidence="9" type="ordered locus">Rxyl_1491</name>
</gene>
<name>Q1AVX5_RUBXD</name>
<dbReference type="PhylomeDB" id="Q1AVX5"/>
<dbReference type="GO" id="GO:0090529">
    <property type="term" value="P:cell septum assembly"/>
    <property type="evidence" value="ECO:0007669"/>
    <property type="project" value="InterPro"/>
</dbReference>
<dbReference type="InterPro" id="IPR013685">
    <property type="entry name" value="POTRA_FtsQ_type"/>
</dbReference>
<dbReference type="Pfam" id="PF08478">
    <property type="entry name" value="POTRA_1"/>
    <property type="match status" value="1"/>
</dbReference>
<keyword evidence="3" id="KW-0132">Cell division</keyword>
<dbReference type="PANTHER" id="PTHR35851">
    <property type="entry name" value="CELL DIVISION PROTEIN FTSQ"/>
    <property type="match status" value="1"/>
</dbReference>
<feature type="domain" description="POTRA" evidence="8">
    <location>
        <begin position="36"/>
        <end position="103"/>
    </location>
</feature>
<keyword evidence="7" id="KW-0131">Cell cycle</keyword>
<dbReference type="GO" id="GO:0016020">
    <property type="term" value="C:membrane"/>
    <property type="evidence" value="ECO:0007669"/>
    <property type="project" value="UniProtKB-SubCell"/>
</dbReference>
<keyword evidence="5" id="KW-1133">Transmembrane helix</keyword>
<dbReference type="STRING" id="266117.Rxyl_1491"/>
<dbReference type="InterPro" id="IPR034746">
    <property type="entry name" value="POTRA"/>
</dbReference>
<reference evidence="9 10" key="1">
    <citation type="submission" date="2006-06" db="EMBL/GenBank/DDBJ databases">
        <title>Complete sequence of Rubrobacter xylanophilus DSM 9941.</title>
        <authorList>
            <consortium name="US DOE Joint Genome Institute"/>
            <person name="Copeland A."/>
            <person name="Lucas S."/>
            <person name="Lapidus A."/>
            <person name="Barry K."/>
            <person name="Detter J.C."/>
            <person name="Glavina del Rio T."/>
            <person name="Hammon N."/>
            <person name="Israni S."/>
            <person name="Dalin E."/>
            <person name="Tice H."/>
            <person name="Pitluck S."/>
            <person name="Munk A.C."/>
            <person name="Brettin T."/>
            <person name="Bruce D."/>
            <person name="Han C."/>
            <person name="Tapia R."/>
            <person name="Gilna P."/>
            <person name="Schmutz J."/>
            <person name="Larimer F."/>
            <person name="Land M."/>
            <person name="Hauser L."/>
            <person name="Kyrpides N."/>
            <person name="Lykidis A."/>
            <person name="da Costa M.S."/>
            <person name="Rainey F.A."/>
            <person name="Empadinhas N."/>
            <person name="Jolivet E."/>
            <person name="Battista J.R."/>
            <person name="Richardson P."/>
        </authorList>
    </citation>
    <scope>NUCLEOTIDE SEQUENCE [LARGE SCALE GENOMIC DNA]</scope>
    <source>
        <strain evidence="10">DSM 9941 / NBRC 16129 / PRD-1</strain>
    </source>
</reference>
<accession>Q1AVX5</accession>
<keyword evidence="2" id="KW-1003">Cell membrane</keyword>
<comment type="subcellular location">
    <subcellularLocation>
        <location evidence="1">Membrane</location>
    </subcellularLocation>
</comment>
<organism evidence="9 10">
    <name type="scientific">Rubrobacter xylanophilus (strain DSM 9941 / JCM 11954 / NBRC 16129 / PRD-1)</name>
    <dbReference type="NCBI Taxonomy" id="266117"/>
    <lineage>
        <taxon>Bacteria</taxon>
        <taxon>Bacillati</taxon>
        <taxon>Actinomycetota</taxon>
        <taxon>Rubrobacteria</taxon>
        <taxon>Rubrobacterales</taxon>
        <taxon>Rubrobacteraceae</taxon>
        <taxon>Rubrobacter</taxon>
    </lineage>
</organism>
<evidence type="ECO:0000256" key="6">
    <source>
        <dbReference type="ARBA" id="ARBA00023136"/>
    </source>
</evidence>
<dbReference type="Proteomes" id="UP000006637">
    <property type="component" value="Chromosome"/>
</dbReference>